<dbReference type="EMBL" id="JAAOAN010000069">
    <property type="protein sequence ID" value="KAF5723320.1"/>
    <property type="molecule type" value="Genomic_DNA"/>
</dbReference>
<dbReference type="Proteomes" id="UP000544331">
    <property type="component" value="Unassembled WGS sequence"/>
</dbReference>
<dbReference type="AlphaFoldDB" id="A0A8H5Z221"/>
<organism evidence="1 2">
    <name type="scientific">Fusarium mundagurra</name>
    <dbReference type="NCBI Taxonomy" id="1567541"/>
    <lineage>
        <taxon>Eukaryota</taxon>
        <taxon>Fungi</taxon>
        <taxon>Dikarya</taxon>
        <taxon>Ascomycota</taxon>
        <taxon>Pezizomycotina</taxon>
        <taxon>Sordariomycetes</taxon>
        <taxon>Hypocreomycetidae</taxon>
        <taxon>Hypocreales</taxon>
        <taxon>Nectriaceae</taxon>
        <taxon>Fusarium</taxon>
        <taxon>Fusarium fujikuroi species complex</taxon>
    </lineage>
</organism>
<comment type="caution">
    <text evidence="1">The sequence shown here is derived from an EMBL/GenBank/DDBJ whole genome shotgun (WGS) entry which is preliminary data.</text>
</comment>
<evidence type="ECO:0000313" key="2">
    <source>
        <dbReference type="Proteomes" id="UP000544331"/>
    </source>
</evidence>
<keyword evidence="2" id="KW-1185">Reference proteome</keyword>
<reference evidence="1 2" key="1">
    <citation type="submission" date="2020-05" db="EMBL/GenBank/DDBJ databases">
        <title>Identification and distribution of gene clusters putatively required for synthesis of sphingolipid metabolism inhibitors in phylogenetically diverse species of the filamentous fungus Fusarium.</title>
        <authorList>
            <person name="Kim H.-S."/>
            <person name="Busman M."/>
            <person name="Brown D.W."/>
            <person name="Divon H."/>
            <person name="Uhlig S."/>
            <person name="Proctor R.H."/>
        </authorList>
    </citation>
    <scope>NUCLEOTIDE SEQUENCE [LARGE SCALE GENOMIC DNA]</scope>
    <source>
        <strain evidence="1 2">NRRL 66235</strain>
    </source>
</reference>
<accession>A0A8H5Z221</accession>
<dbReference type="OrthoDB" id="420564at2759"/>
<gene>
    <name evidence="1" type="ORF">FMUND_1954</name>
</gene>
<evidence type="ECO:0000313" key="1">
    <source>
        <dbReference type="EMBL" id="KAF5723320.1"/>
    </source>
</evidence>
<sequence length="336" mass="38674">MPDHGGSQNIDNALHLLSVSFDSIQPDLLSLPDKRLDRRDDKRNVVYSWTGDDKEEFELKLVDNIPDPITVQKRSFYQEPPYIPGQHRRVPFLQKHPGHPFAVVFQAMKVSNPDWRCDHVDIIAQSDLLNIIFSWIRGDHTSSFVIEASLIKNTLCITLFKDKKHSSDSDEDESPSPTPTTVGQHHILEYSFGGLNLLVTSPGHLVRSICRDSKVCFARILPTADNRPEPRWRNVIPLLWFSGTHTCVSGSVSDGVFKQDRQWYVNRKIRRWGGRSDTREHMKTMFWLLQYVRIITTCQLFSRSCLIRFEGSGSHKRLEVYAATRAQQLPTLFGEF</sequence>
<proteinExistence type="predicted"/>
<name>A0A8H5Z221_9HYPO</name>
<protein>
    <submittedName>
        <fullName evidence="1">Geranylgeranyl pyrophosphate synthetase</fullName>
    </submittedName>
</protein>